<keyword evidence="1" id="KW-0732">Signal</keyword>
<sequence length="230" mass="23398">MRFLQVLGFATLALTLPSPAPLDDSLAFADLEKKALENGVVGELEARQGGAIGTAIQAIVSNLQDATDDNLAAIQLAASQIRNATTASVIITATAVIRTNLRLIAQSIRDAIAAVVAATTGATGGIQGAIAGLTQSEINTFVGALQQLITLLRNIRAQLVITQNLSAAVATAASAELTAIRALINPLVVPLQAAAKAILVASVVAQLTITGLREATQGLLNIAAQIVAAQ</sequence>
<accession>A0A9P8USF9</accession>
<feature type="signal peptide" evidence="1">
    <location>
        <begin position="1"/>
        <end position="15"/>
    </location>
</feature>
<proteinExistence type="predicted"/>
<evidence type="ECO:0000256" key="1">
    <source>
        <dbReference type="SAM" id="SignalP"/>
    </source>
</evidence>
<evidence type="ECO:0000313" key="2">
    <source>
        <dbReference type="EMBL" id="KAH6657509.1"/>
    </source>
</evidence>
<dbReference type="AlphaFoldDB" id="A0A9P8USF9"/>
<dbReference type="EMBL" id="JAGPXC010000002">
    <property type="protein sequence ID" value="KAH6657509.1"/>
    <property type="molecule type" value="Genomic_DNA"/>
</dbReference>
<comment type="caution">
    <text evidence="2">The sequence shown here is derived from an EMBL/GenBank/DDBJ whole genome shotgun (WGS) entry which is preliminary data.</text>
</comment>
<dbReference type="OrthoDB" id="4777627at2759"/>
<feature type="chain" id="PRO_5040220233" evidence="1">
    <location>
        <begin position="16"/>
        <end position="230"/>
    </location>
</feature>
<keyword evidence="3" id="KW-1185">Reference proteome</keyword>
<reference evidence="2" key="1">
    <citation type="journal article" date="2021" name="Nat. Commun.">
        <title>Genetic determinants of endophytism in the Arabidopsis root mycobiome.</title>
        <authorList>
            <person name="Mesny F."/>
            <person name="Miyauchi S."/>
            <person name="Thiergart T."/>
            <person name="Pickel B."/>
            <person name="Atanasova L."/>
            <person name="Karlsson M."/>
            <person name="Huettel B."/>
            <person name="Barry K.W."/>
            <person name="Haridas S."/>
            <person name="Chen C."/>
            <person name="Bauer D."/>
            <person name="Andreopoulos W."/>
            <person name="Pangilinan J."/>
            <person name="LaButti K."/>
            <person name="Riley R."/>
            <person name="Lipzen A."/>
            <person name="Clum A."/>
            <person name="Drula E."/>
            <person name="Henrissat B."/>
            <person name="Kohler A."/>
            <person name="Grigoriev I.V."/>
            <person name="Martin F.M."/>
            <person name="Hacquard S."/>
        </authorList>
    </citation>
    <scope>NUCLEOTIDE SEQUENCE</scope>
    <source>
        <strain evidence="2">MPI-SDFR-AT-0073</strain>
    </source>
</reference>
<dbReference type="GeneID" id="70137971"/>
<dbReference type="Proteomes" id="UP000758603">
    <property type="component" value="Unassembled WGS sequence"/>
</dbReference>
<protein>
    <submittedName>
        <fullName evidence="2">Uncharacterized protein</fullName>
    </submittedName>
</protein>
<dbReference type="RefSeq" id="XP_045961743.1">
    <property type="nucleotide sequence ID" value="XM_046109080.1"/>
</dbReference>
<gene>
    <name evidence="2" type="ORF">BKA67DRAFT_688812</name>
</gene>
<name>A0A9P8USF9_9PEZI</name>
<evidence type="ECO:0000313" key="3">
    <source>
        <dbReference type="Proteomes" id="UP000758603"/>
    </source>
</evidence>
<organism evidence="2 3">
    <name type="scientific">Truncatella angustata</name>
    <dbReference type="NCBI Taxonomy" id="152316"/>
    <lineage>
        <taxon>Eukaryota</taxon>
        <taxon>Fungi</taxon>
        <taxon>Dikarya</taxon>
        <taxon>Ascomycota</taxon>
        <taxon>Pezizomycotina</taxon>
        <taxon>Sordariomycetes</taxon>
        <taxon>Xylariomycetidae</taxon>
        <taxon>Amphisphaeriales</taxon>
        <taxon>Sporocadaceae</taxon>
        <taxon>Truncatella</taxon>
    </lineage>
</organism>